<dbReference type="SUPFAM" id="SSF53850">
    <property type="entry name" value="Periplasmic binding protein-like II"/>
    <property type="match status" value="1"/>
</dbReference>
<dbReference type="InterPro" id="IPR058163">
    <property type="entry name" value="LysR-type_TF_proteobact-type"/>
</dbReference>
<dbReference type="InterPro" id="IPR000847">
    <property type="entry name" value="LysR_HTH_N"/>
</dbReference>
<dbReference type="Gene3D" id="3.40.190.290">
    <property type="match status" value="1"/>
</dbReference>
<reference evidence="6 7" key="1">
    <citation type="submission" date="2020-03" db="EMBL/GenBank/DDBJ databases">
        <authorList>
            <person name="Lai Q."/>
        </authorList>
    </citation>
    <scope>NUCLEOTIDE SEQUENCE [LARGE SCALE GENOMIC DNA]</scope>
    <source>
        <strain evidence="6 7">CCUG 25036</strain>
    </source>
</reference>
<evidence type="ECO:0000313" key="6">
    <source>
        <dbReference type="EMBL" id="NII08537.1"/>
    </source>
</evidence>
<gene>
    <name evidence="6" type="ORF">HBF25_19310</name>
</gene>
<protein>
    <submittedName>
        <fullName evidence="6">LysR family transcriptional regulator</fullName>
    </submittedName>
</protein>
<evidence type="ECO:0000256" key="4">
    <source>
        <dbReference type="ARBA" id="ARBA00023163"/>
    </source>
</evidence>
<dbReference type="Proteomes" id="UP000490980">
    <property type="component" value="Unassembled WGS sequence"/>
</dbReference>
<dbReference type="FunFam" id="1.10.10.10:FF:000001">
    <property type="entry name" value="LysR family transcriptional regulator"/>
    <property type="match status" value="1"/>
</dbReference>
<dbReference type="PANTHER" id="PTHR30537">
    <property type="entry name" value="HTH-TYPE TRANSCRIPTIONAL REGULATOR"/>
    <property type="match status" value="1"/>
</dbReference>
<dbReference type="Gene3D" id="1.10.10.10">
    <property type="entry name" value="Winged helix-like DNA-binding domain superfamily/Winged helix DNA-binding domain"/>
    <property type="match status" value="1"/>
</dbReference>
<evidence type="ECO:0000256" key="3">
    <source>
        <dbReference type="ARBA" id="ARBA00023125"/>
    </source>
</evidence>
<comment type="caution">
    <text evidence="6">The sequence shown here is derived from an EMBL/GenBank/DDBJ whole genome shotgun (WGS) entry which is preliminary data.</text>
</comment>
<keyword evidence="2" id="KW-0805">Transcription regulation</keyword>
<sequence>MIRLDDLQVFVQTVDAGSFSAAARLLDCTPAVASSAVMRLEKELGTRLFVRSTRSMRLSEDGQRYLPHARAMLDALADGGRSLAEARGEIAGPLRLSVPSDLGRSVLLGWLDTFQHTHPGITLQLHVSDRAADLLRHPIDAAVRYGPQEDSRLVAQPLAPLNRRVACASPDYLSRHPRPMHPDDLRQHNCLCFVWGDLVLDRWAFDLPKGPHTVKVKGNRISDDGDVVRRWAVAGNGIAFKSALDIAADLKAGRLVDLFPGQGELAPVHLVSAHRSQLTPALQRLRDFLRERMDALAA</sequence>
<keyword evidence="4" id="KW-0804">Transcription</keyword>
<feature type="domain" description="HTH lysR-type" evidence="5">
    <location>
        <begin position="2"/>
        <end position="59"/>
    </location>
</feature>
<dbReference type="PROSITE" id="PS50931">
    <property type="entry name" value="HTH_LYSR"/>
    <property type="match status" value="1"/>
</dbReference>
<evidence type="ECO:0000256" key="2">
    <source>
        <dbReference type="ARBA" id="ARBA00023015"/>
    </source>
</evidence>
<evidence type="ECO:0000313" key="7">
    <source>
        <dbReference type="Proteomes" id="UP000490980"/>
    </source>
</evidence>
<name>A0A7X5UE23_9GAMM</name>
<keyword evidence="3" id="KW-0238">DNA-binding</keyword>
<dbReference type="InterPro" id="IPR005119">
    <property type="entry name" value="LysR_subst-bd"/>
</dbReference>
<dbReference type="PANTHER" id="PTHR30537:SF21">
    <property type="entry name" value="HTH-TYPE TRANSCRIPTIONAL REGULATOR SINR-RELATED"/>
    <property type="match status" value="1"/>
</dbReference>
<dbReference type="GO" id="GO:0003700">
    <property type="term" value="F:DNA-binding transcription factor activity"/>
    <property type="evidence" value="ECO:0007669"/>
    <property type="project" value="InterPro"/>
</dbReference>
<dbReference type="FunFam" id="3.40.190.290:FF:000001">
    <property type="entry name" value="Transcriptional regulator, LysR family"/>
    <property type="match status" value="1"/>
</dbReference>
<comment type="similarity">
    <text evidence="1">Belongs to the LysR transcriptional regulatory family.</text>
</comment>
<dbReference type="InterPro" id="IPR036390">
    <property type="entry name" value="WH_DNA-bd_sf"/>
</dbReference>
<evidence type="ECO:0000259" key="5">
    <source>
        <dbReference type="PROSITE" id="PS50931"/>
    </source>
</evidence>
<keyword evidence="7" id="KW-1185">Reference proteome</keyword>
<proteinExistence type="inferred from homology"/>
<dbReference type="CDD" id="cd08422">
    <property type="entry name" value="PBP2_CrgA_like"/>
    <property type="match status" value="1"/>
</dbReference>
<dbReference type="AlphaFoldDB" id="A0A7X5UE23"/>
<dbReference type="Pfam" id="PF03466">
    <property type="entry name" value="LysR_substrate"/>
    <property type="match status" value="1"/>
</dbReference>
<dbReference type="GO" id="GO:0006351">
    <property type="term" value="P:DNA-templated transcription"/>
    <property type="evidence" value="ECO:0007669"/>
    <property type="project" value="TreeGrafter"/>
</dbReference>
<dbReference type="Pfam" id="PF00126">
    <property type="entry name" value="HTH_1"/>
    <property type="match status" value="1"/>
</dbReference>
<accession>A0A7X5UE23</accession>
<dbReference type="SUPFAM" id="SSF46785">
    <property type="entry name" value="Winged helix' DNA-binding domain"/>
    <property type="match status" value="1"/>
</dbReference>
<evidence type="ECO:0000256" key="1">
    <source>
        <dbReference type="ARBA" id="ARBA00009437"/>
    </source>
</evidence>
<dbReference type="GO" id="GO:0043565">
    <property type="term" value="F:sequence-specific DNA binding"/>
    <property type="evidence" value="ECO:0007669"/>
    <property type="project" value="TreeGrafter"/>
</dbReference>
<dbReference type="RefSeq" id="WP_166951535.1">
    <property type="nucleotide sequence ID" value="NZ_CP077072.1"/>
</dbReference>
<organism evidence="6 7">
    <name type="scientific">Luteibacter anthropi</name>
    <dbReference type="NCBI Taxonomy" id="564369"/>
    <lineage>
        <taxon>Bacteria</taxon>
        <taxon>Pseudomonadati</taxon>
        <taxon>Pseudomonadota</taxon>
        <taxon>Gammaproteobacteria</taxon>
        <taxon>Lysobacterales</taxon>
        <taxon>Rhodanobacteraceae</taxon>
        <taxon>Luteibacter</taxon>
    </lineage>
</organism>
<dbReference type="InterPro" id="IPR036388">
    <property type="entry name" value="WH-like_DNA-bd_sf"/>
</dbReference>
<dbReference type="EMBL" id="JAARLZ010000013">
    <property type="protein sequence ID" value="NII08537.1"/>
    <property type="molecule type" value="Genomic_DNA"/>
</dbReference>